<proteinExistence type="predicted"/>
<dbReference type="AlphaFoldDB" id="A0AAV3QLL9"/>
<evidence type="ECO:0000313" key="2">
    <source>
        <dbReference type="Proteomes" id="UP001454036"/>
    </source>
</evidence>
<dbReference type="EMBL" id="BAABME010021863">
    <property type="protein sequence ID" value="GAA0164415.1"/>
    <property type="molecule type" value="Genomic_DNA"/>
</dbReference>
<comment type="caution">
    <text evidence="1">The sequence shown here is derived from an EMBL/GenBank/DDBJ whole genome shotgun (WGS) entry which is preliminary data.</text>
</comment>
<sequence length="90" mass="10254">MFVLSEKRLQEASFGFNMCQQLIKMQIFLLKVVSLRLRFAILKSKLHVVPPPFNLRGGVNLCMIDGAPIWKDRDFRTTSSKLSGNSTDHS</sequence>
<organism evidence="1 2">
    <name type="scientific">Lithospermum erythrorhizon</name>
    <name type="common">Purple gromwell</name>
    <name type="synonym">Lithospermum officinale var. erythrorhizon</name>
    <dbReference type="NCBI Taxonomy" id="34254"/>
    <lineage>
        <taxon>Eukaryota</taxon>
        <taxon>Viridiplantae</taxon>
        <taxon>Streptophyta</taxon>
        <taxon>Embryophyta</taxon>
        <taxon>Tracheophyta</taxon>
        <taxon>Spermatophyta</taxon>
        <taxon>Magnoliopsida</taxon>
        <taxon>eudicotyledons</taxon>
        <taxon>Gunneridae</taxon>
        <taxon>Pentapetalae</taxon>
        <taxon>asterids</taxon>
        <taxon>lamiids</taxon>
        <taxon>Boraginales</taxon>
        <taxon>Boraginaceae</taxon>
        <taxon>Boraginoideae</taxon>
        <taxon>Lithospermeae</taxon>
        <taxon>Lithospermum</taxon>
    </lineage>
</organism>
<name>A0AAV3QLL9_LITER</name>
<dbReference type="Proteomes" id="UP001454036">
    <property type="component" value="Unassembled WGS sequence"/>
</dbReference>
<reference evidence="1 2" key="1">
    <citation type="submission" date="2024-01" db="EMBL/GenBank/DDBJ databases">
        <title>The complete chloroplast genome sequence of Lithospermum erythrorhizon: insights into the phylogenetic relationship among Boraginaceae species and the maternal lineages of purple gromwells.</title>
        <authorList>
            <person name="Okada T."/>
            <person name="Watanabe K."/>
        </authorList>
    </citation>
    <scope>NUCLEOTIDE SEQUENCE [LARGE SCALE GENOMIC DNA]</scope>
</reference>
<gene>
    <name evidence="1" type="ORF">LIER_39775</name>
</gene>
<keyword evidence="2" id="KW-1185">Reference proteome</keyword>
<protein>
    <submittedName>
        <fullName evidence="1">Uncharacterized protein</fullName>
    </submittedName>
</protein>
<accession>A0AAV3QLL9</accession>
<evidence type="ECO:0000313" key="1">
    <source>
        <dbReference type="EMBL" id="GAA0164415.1"/>
    </source>
</evidence>